<accession>A0ABN2SQR6</accession>
<name>A0ABN2SQR6_9ACTN</name>
<organism evidence="2 3">
    <name type="scientific">Nocardiopsis rhodophaea</name>
    <dbReference type="NCBI Taxonomy" id="280238"/>
    <lineage>
        <taxon>Bacteria</taxon>
        <taxon>Bacillati</taxon>
        <taxon>Actinomycetota</taxon>
        <taxon>Actinomycetes</taxon>
        <taxon>Streptosporangiales</taxon>
        <taxon>Nocardiopsidaceae</taxon>
        <taxon>Nocardiopsis</taxon>
    </lineage>
</organism>
<gene>
    <name evidence="2" type="ORF">GCM10009799_14670</name>
</gene>
<reference evidence="2 3" key="1">
    <citation type="journal article" date="2019" name="Int. J. Syst. Evol. Microbiol.">
        <title>The Global Catalogue of Microorganisms (GCM) 10K type strain sequencing project: providing services to taxonomists for standard genome sequencing and annotation.</title>
        <authorList>
            <consortium name="The Broad Institute Genomics Platform"/>
            <consortium name="The Broad Institute Genome Sequencing Center for Infectious Disease"/>
            <person name="Wu L."/>
            <person name="Ma J."/>
        </authorList>
    </citation>
    <scope>NUCLEOTIDE SEQUENCE [LARGE SCALE GENOMIC DNA]</scope>
    <source>
        <strain evidence="2 3">JCM 15313</strain>
    </source>
</reference>
<comment type="caution">
    <text evidence="2">The sequence shown here is derived from an EMBL/GenBank/DDBJ whole genome shotgun (WGS) entry which is preliminary data.</text>
</comment>
<evidence type="ECO:0000313" key="3">
    <source>
        <dbReference type="Proteomes" id="UP001501585"/>
    </source>
</evidence>
<dbReference type="Proteomes" id="UP001501585">
    <property type="component" value="Unassembled WGS sequence"/>
</dbReference>
<proteinExistence type="predicted"/>
<feature type="region of interest" description="Disordered" evidence="1">
    <location>
        <begin position="64"/>
        <end position="92"/>
    </location>
</feature>
<evidence type="ECO:0000256" key="1">
    <source>
        <dbReference type="SAM" id="MobiDB-lite"/>
    </source>
</evidence>
<dbReference type="EMBL" id="BAAAPC010000005">
    <property type="protein sequence ID" value="GAA1989911.1"/>
    <property type="molecule type" value="Genomic_DNA"/>
</dbReference>
<keyword evidence="3" id="KW-1185">Reference proteome</keyword>
<evidence type="ECO:0000313" key="2">
    <source>
        <dbReference type="EMBL" id="GAA1989911.1"/>
    </source>
</evidence>
<protein>
    <submittedName>
        <fullName evidence="2">Uncharacterized protein</fullName>
    </submittedName>
</protein>
<sequence>MKGLSHDLGKGKGESGGESIGLFGASILRGAPGWFQVCVPPVGAVRRCEARVWGRWGSSTVRAEAGTEAERRPRGRKMARCRGTDGDRTSGVSEWCPRVEARRQRWRASAG</sequence>